<dbReference type="InterPro" id="IPR007110">
    <property type="entry name" value="Ig-like_dom"/>
</dbReference>
<dbReference type="InterPro" id="IPR003599">
    <property type="entry name" value="Ig_sub"/>
</dbReference>
<evidence type="ECO:0000256" key="7">
    <source>
        <dbReference type="ARBA" id="ARBA00023180"/>
    </source>
</evidence>
<organism evidence="13 14">
    <name type="scientific">Pogona vitticeps</name>
    <name type="common">central bearded dragon</name>
    <dbReference type="NCBI Taxonomy" id="103695"/>
    <lineage>
        <taxon>Eukaryota</taxon>
        <taxon>Metazoa</taxon>
        <taxon>Chordata</taxon>
        <taxon>Craniata</taxon>
        <taxon>Vertebrata</taxon>
        <taxon>Euteleostomi</taxon>
        <taxon>Lepidosauria</taxon>
        <taxon>Squamata</taxon>
        <taxon>Bifurcata</taxon>
        <taxon>Unidentata</taxon>
        <taxon>Episquamata</taxon>
        <taxon>Toxicofera</taxon>
        <taxon>Iguania</taxon>
        <taxon>Acrodonta</taxon>
        <taxon>Agamidae</taxon>
        <taxon>Amphibolurinae</taxon>
        <taxon>Pogona</taxon>
    </lineage>
</organism>
<keyword evidence="8" id="KW-0393">Immunoglobulin domain</keyword>
<keyword evidence="3" id="KW-0677">Repeat</keyword>
<feature type="domain" description="Ig-like" evidence="12">
    <location>
        <begin position="360"/>
        <end position="438"/>
    </location>
</feature>
<evidence type="ECO:0000256" key="1">
    <source>
        <dbReference type="ARBA" id="ARBA00004479"/>
    </source>
</evidence>
<dbReference type="Pfam" id="PF08205">
    <property type="entry name" value="C2-set_2"/>
    <property type="match status" value="1"/>
</dbReference>
<dbReference type="InterPro" id="IPR013098">
    <property type="entry name" value="Ig_I-set"/>
</dbReference>
<feature type="domain" description="Ig-like" evidence="12">
    <location>
        <begin position="445"/>
        <end position="530"/>
    </location>
</feature>
<dbReference type="SMART" id="SM00408">
    <property type="entry name" value="IGc2"/>
    <property type="match status" value="3"/>
</dbReference>
<dbReference type="Pfam" id="PF13927">
    <property type="entry name" value="Ig_3"/>
    <property type="match status" value="1"/>
</dbReference>
<evidence type="ECO:0000256" key="3">
    <source>
        <dbReference type="ARBA" id="ARBA00022737"/>
    </source>
</evidence>
<keyword evidence="13" id="KW-1185">Reference proteome</keyword>
<feature type="domain" description="Ig-like" evidence="12">
    <location>
        <begin position="25"/>
        <end position="137"/>
    </location>
</feature>
<dbReference type="Pfam" id="PF07679">
    <property type="entry name" value="I-set"/>
    <property type="match status" value="1"/>
</dbReference>
<dbReference type="SMART" id="SM00409">
    <property type="entry name" value="IG"/>
    <property type="match status" value="3"/>
</dbReference>
<protein>
    <submittedName>
        <fullName evidence="14">Basal cell adhesion molecule</fullName>
    </submittedName>
</protein>
<evidence type="ECO:0000313" key="13">
    <source>
        <dbReference type="Proteomes" id="UP001652642"/>
    </source>
</evidence>
<keyword evidence="2 10" id="KW-0812">Transmembrane</keyword>
<keyword evidence="11" id="KW-0732">Signal</keyword>
<dbReference type="Pfam" id="PF13895">
    <property type="entry name" value="Ig_2"/>
    <property type="match status" value="1"/>
</dbReference>
<feature type="transmembrane region" description="Helical" evidence="10">
    <location>
        <begin position="555"/>
        <end position="576"/>
    </location>
</feature>
<dbReference type="InterPro" id="IPR013106">
    <property type="entry name" value="Ig_V-set"/>
</dbReference>
<dbReference type="InterPro" id="IPR013162">
    <property type="entry name" value="CD80_C2-set"/>
</dbReference>
<feature type="compositionally biased region" description="Gly residues" evidence="9">
    <location>
        <begin position="620"/>
        <end position="633"/>
    </location>
</feature>
<evidence type="ECO:0000313" key="14">
    <source>
        <dbReference type="RefSeq" id="XP_072836420.1"/>
    </source>
</evidence>
<feature type="domain" description="Ig-like" evidence="12">
    <location>
        <begin position="142"/>
        <end position="244"/>
    </location>
</feature>
<evidence type="ECO:0000256" key="4">
    <source>
        <dbReference type="ARBA" id="ARBA00022989"/>
    </source>
</evidence>
<evidence type="ECO:0000256" key="11">
    <source>
        <dbReference type="SAM" id="SignalP"/>
    </source>
</evidence>
<keyword evidence="7" id="KW-0325">Glycoprotein</keyword>
<dbReference type="InterPro" id="IPR013783">
    <property type="entry name" value="Ig-like_fold"/>
</dbReference>
<reference evidence="14" key="1">
    <citation type="submission" date="2025-08" db="UniProtKB">
        <authorList>
            <consortium name="RefSeq"/>
        </authorList>
    </citation>
    <scope>IDENTIFICATION</scope>
</reference>
<dbReference type="InterPro" id="IPR036179">
    <property type="entry name" value="Ig-like_dom_sf"/>
</dbReference>
<sequence length="633" mass="68954">MGSVGSPKALPWRGLLACLLLIAGPECQAGVQVSLPAVMEVRLGEEVPIPCTHNVSEGEDFHLVEWFITDRNGEQRRVAYNDQVQQGVDRGTEYKDRVTMDTNYSLVIKSVDVSDERTFSCQVTSSSGTGTGATQLKVYDPPETPEVTHNSGTLSVTGEYASQIATCSSKNANPLPTISWYKDGHLLNASTELNRELYVVSRTVKEASGLLSLSSTLYLLPKKSDKDSAFHCKVTYTMPHGEVHTAETPPFHLTLHYYTENVDFALESSEVIKEGDDVQLRCKADGSPPPEYFFFKLPASGSQDPETPREIESNLQGVLHLRQVTKADSGTYQCQALDFDSPPEVILEKEVTIYVHYLDPVIVNPSKKVTVNVSDSLTLSCSGSGSKAPVFSWRKGKEHMADGPDLTLSSVKYHMAGKYTCRASVPSIPGLQKEETVQVIVEGKPEMEKRHAKSPFHSMGETVKLTCMAFGHPEPEIRWSVAGQESVGQYYANRAVSELSVEVTPELVQSGVQCWAENSYGSDEQQFQFEIVSPTASSTLAPAVEGEESQGGSTIAVIAVCVCVLLLLLIVGFFYFMQRRGQLPCGGGEKRSLTPKEGNPDDTVVEMKTDRRNEQTGLLSHGGGGGGSGTNEC</sequence>
<gene>
    <name evidence="14" type="primary">BCAM</name>
</gene>
<keyword evidence="4 10" id="KW-1133">Transmembrane helix</keyword>
<feature type="compositionally biased region" description="Basic and acidic residues" evidence="9">
    <location>
        <begin position="605"/>
        <end position="614"/>
    </location>
</feature>
<evidence type="ECO:0000256" key="10">
    <source>
        <dbReference type="SAM" id="Phobius"/>
    </source>
</evidence>
<name>A0ABM5ETE6_9SAUR</name>
<evidence type="ECO:0000256" key="2">
    <source>
        <dbReference type="ARBA" id="ARBA00022692"/>
    </source>
</evidence>
<dbReference type="Gene3D" id="2.60.40.10">
    <property type="entry name" value="Immunoglobulins"/>
    <property type="match status" value="5"/>
</dbReference>
<dbReference type="InterPro" id="IPR051116">
    <property type="entry name" value="Surface_Rcpt/Adhesion_Mol"/>
</dbReference>
<evidence type="ECO:0000256" key="5">
    <source>
        <dbReference type="ARBA" id="ARBA00023136"/>
    </source>
</evidence>
<dbReference type="Proteomes" id="UP001652642">
    <property type="component" value="Chromosome 9"/>
</dbReference>
<comment type="subcellular location">
    <subcellularLocation>
        <location evidence="1">Membrane</location>
        <topology evidence="1">Single-pass type I membrane protein</topology>
    </subcellularLocation>
</comment>
<dbReference type="RefSeq" id="XP_072836420.1">
    <property type="nucleotide sequence ID" value="XM_072980319.1"/>
</dbReference>
<feature type="chain" id="PRO_5045432920" evidence="11">
    <location>
        <begin position="30"/>
        <end position="633"/>
    </location>
</feature>
<evidence type="ECO:0000256" key="6">
    <source>
        <dbReference type="ARBA" id="ARBA00023157"/>
    </source>
</evidence>
<dbReference type="Pfam" id="PF07686">
    <property type="entry name" value="V-set"/>
    <property type="match status" value="1"/>
</dbReference>
<feature type="domain" description="Ig-like" evidence="12">
    <location>
        <begin position="249"/>
        <end position="352"/>
    </location>
</feature>
<proteinExistence type="predicted"/>
<dbReference type="PANTHER" id="PTHR11973">
    <property type="entry name" value="CELL SURFACE GLYCOPROTEIN MUC18-RELATED"/>
    <property type="match status" value="1"/>
</dbReference>
<dbReference type="GeneID" id="110089457"/>
<dbReference type="SUPFAM" id="SSF48726">
    <property type="entry name" value="Immunoglobulin"/>
    <property type="match status" value="5"/>
</dbReference>
<accession>A0ABM5ETE6</accession>
<dbReference type="CDD" id="cd00096">
    <property type="entry name" value="Ig"/>
    <property type="match status" value="1"/>
</dbReference>
<evidence type="ECO:0000256" key="9">
    <source>
        <dbReference type="SAM" id="MobiDB-lite"/>
    </source>
</evidence>
<feature type="signal peptide" evidence="11">
    <location>
        <begin position="1"/>
        <end position="29"/>
    </location>
</feature>
<evidence type="ECO:0000256" key="8">
    <source>
        <dbReference type="ARBA" id="ARBA00023319"/>
    </source>
</evidence>
<dbReference type="InterPro" id="IPR003598">
    <property type="entry name" value="Ig_sub2"/>
</dbReference>
<keyword evidence="5 10" id="KW-0472">Membrane</keyword>
<dbReference type="PANTHER" id="PTHR11973:SF17">
    <property type="entry name" value="BASAL CELL ADHESION MOLECULE"/>
    <property type="match status" value="1"/>
</dbReference>
<evidence type="ECO:0000259" key="12">
    <source>
        <dbReference type="PROSITE" id="PS50835"/>
    </source>
</evidence>
<dbReference type="PROSITE" id="PS50835">
    <property type="entry name" value="IG_LIKE"/>
    <property type="match status" value="5"/>
</dbReference>
<keyword evidence="6" id="KW-1015">Disulfide bond</keyword>
<feature type="region of interest" description="Disordered" evidence="9">
    <location>
        <begin position="586"/>
        <end position="633"/>
    </location>
</feature>